<evidence type="ECO:0000256" key="1">
    <source>
        <dbReference type="ARBA" id="ARBA00004613"/>
    </source>
</evidence>
<reference evidence="4 5" key="1">
    <citation type="submission" date="2018-05" db="EMBL/GenBank/DDBJ databases">
        <title>Genomic Encyclopedia of Type Strains, Phase IV (KMG-V): Genome sequencing to study the core and pangenomes of soil and plant-associated prokaryotes.</title>
        <authorList>
            <person name="Whitman W."/>
        </authorList>
    </citation>
    <scope>NUCLEOTIDE SEQUENCE [LARGE SCALE GENOMIC DNA]</scope>
    <source>
        <strain evidence="4 5">SCZa-39</strain>
    </source>
</reference>
<dbReference type="InterPro" id="IPR005468">
    <property type="entry name" value="Avidin/str"/>
</dbReference>
<comment type="caution">
    <text evidence="4">The sequence shown here is derived from an EMBL/GenBank/DDBJ whole genome shotgun (WGS) entry which is preliminary data.</text>
</comment>
<dbReference type="Gene3D" id="2.40.128.30">
    <property type="entry name" value="Avidin-like"/>
    <property type="match status" value="1"/>
</dbReference>
<keyword evidence="3" id="KW-0732">Signal</keyword>
<evidence type="ECO:0000313" key="5">
    <source>
        <dbReference type="Proteomes" id="UP000245712"/>
    </source>
</evidence>
<evidence type="ECO:0000256" key="2">
    <source>
        <dbReference type="ARBA" id="ARBA00022525"/>
    </source>
</evidence>
<keyword evidence="5" id="KW-1185">Reference proteome</keyword>
<sequence>MTPNAQPDQNAPVLGTWRNPYGSLLEIAQHEANGHVSGTYRSETGATGTYPASGWIGEAHDGNRPFAISVRWRPLDSDVIDPGWHWVSIMTGVLYGGARFQVLHGLVASGPFDAIELAEAGVYSETLTFERVSVPVPAVRAAVPRLSSRSAVGMRGVKNGWIESLEYTYDEFGSVSGTLKTRDGAQLMLLGFTDPSPECTLQSVALAALDRAHDGRMRAIGLGGFVDRHARRVTLERFTARAVAHGNRYAGVSVAHETLEVAFIELSSGAARNEVMTS</sequence>
<comment type="subcellular location">
    <subcellularLocation>
        <location evidence="1">Secreted</location>
    </subcellularLocation>
</comment>
<dbReference type="EMBL" id="QEOB01000018">
    <property type="protein sequence ID" value="PVX75169.1"/>
    <property type="molecule type" value="Genomic_DNA"/>
</dbReference>
<accession>A0ABX5KDG9</accession>
<dbReference type="SUPFAM" id="SSF50876">
    <property type="entry name" value="Avidin/streptavidin"/>
    <property type="match status" value="1"/>
</dbReference>
<proteinExistence type="predicted"/>
<dbReference type="RefSeq" id="WP_116613541.1">
    <property type="nucleotide sequence ID" value="NZ_QEOB01000018.1"/>
</dbReference>
<name>A0ABX5KDG9_9BURK</name>
<dbReference type="InterPro" id="IPR036896">
    <property type="entry name" value="Avidin-like_sf"/>
</dbReference>
<dbReference type="Proteomes" id="UP000245712">
    <property type="component" value="Unassembled WGS sequence"/>
</dbReference>
<gene>
    <name evidence="4" type="ORF">C7402_118101</name>
</gene>
<organism evidence="4 5">
    <name type="scientific">Paraburkholderia unamae</name>
    <dbReference type="NCBI Taxonomy" id="219649"/>
    <lineage>
        <taxon>Bacteria</taxon>
        <taxon>Pseudomonadati</taxon>
        <taxon>Pseudomonadota</taxon>
        <taxon>Betaproteobacteria</taxon>
        <taxon>Burkholderiales</taxon>
        <taxon>Burkholderiaceae</taxon>
        <taxon>Paraburkholderia</taxon>
    </lineage>
</organism>
<keyword evidence="2" id="KW-0964">Secreted</keyword>
<dbReference type="Pfam" id="PF01382">
    <property type="entry name" value="Avidin"/>
    <property type="match status" value="1"/>
</dbReference>
<evidence type="ECO:0000313" key="4">
    <source>
        <dbReference type="EMBL" id="PVX75169.1"/>
    </source>
</evidence>
<protein>
    <submittedName>
        <fullName evidence="4">Avidin family protein</fullName>
    </submittedName>
</protein>
<evidence type="ECO:0000256" key="3">
    <source>
        <dbReference type="ARBA" id="ARBA00022729"/>
    </source>
</evidence>